<gene>
    <name evidence="6" type="ORF">MNBD_GAMMA15-1547</name>
</gene>
<dbReference type="PANTHER" id="PTHR12714:SF24">
    <property type="entry name" value="SLR1182 PROTEIN"/>
    <property type="match status" value="1"/>
</dbReference>
<keyword evidence="4 5" id="KW-0472">Membrane</keyword>
<dbReference type="GO" id="GO:0012505">
    <property type="term" value="C:endomembrane system"/>
    <property type="evidence" value="ECO:0007669"/>
    <property type="project" value="UniProtKB-SubCell"/>
</dbReference>
<sequence length="170" mass="18836">MSQPDTSCACESLTTASGFLMKLRIPPPVLALLFGFAMWQISKTGVLLVPSSEVKNVLSLAILVAGLLTEIFSVLSFRRASTTVNPMKPETTTQLVTSGIYNLSRNPMYLGVLLVLSSLALWLGSVLNIGVLFLFVFYITLFQIIPEEKVLSGIFPETFLQYKSRVRRWV</sequence>
<proteinExistence type="predicted"/>
<dbReference type="EMBL" id="UOFN01000002">
    <property type="protein sequence ID" value="VAW72557.1"/>
    <property type="molecule type" value="Genomic_DNA"/>
</dbReference>
<feature type="transmembrane region" description="Helical" evidence="5">
    <location>
        <begin position="57"/>
        <end position="77"/>
    </location>
</feature>
<evidence type="ECO:0000313" key="6">
    <source>
        <dbReference type="EMBL" id="VAW72557.1"/>
    </source>
</evidence>
<feature type="transmembrane region" description="Helical" evidence="5">
    <location>
        <begin position="108"/>
        <end position="141"/>
    </location>
</feature>
<reference evidence="6" key="1">
    <citation type="submission" date="2018-06" db="EMBL/GenBank/DDBJ databases">
        <authorList>
            <person name="Zhirakovskaya E."/>
        </authorList>
    </citation>
    <scope>NUCLEOTIDE SEQUENCE</scope>
</reference>
<dbReference type="PANTHER" id="PTHR12714">
    <property type="entry name" value="PROTEIN-S ISOPRENYLCYSTEINE O-METHYLTRANSFERASE"/>
    <property type="match status" value="1"/>
</dbReference>
<protein>
    <recommendedName>
        <fullName evidence="7">Isoprenylcysteine carboxylmethyltransferase family protein</fullName>
    </recommendedName>
</protein>
<name>A0A3B0YAH9_9ZZZZ</name>
<keyword evidence="2 5" id="KW-0812">Transmembrane</keyword>
<evidence type="ECO:0008006" key="7">
    <source>
        <dbReference type="Google" id="ProtNLM"/>
    </source>
</evidence>
<feature type="transmembrane region" description="Helical" evidence="5">
    <location>
        <begin position="29"/>
        <end position="50"/>
    </location>
</feature>
<dbReference type="InterPro" id="IPR007318">
    <property type="entry name" value="Phopholipid_MeTrfase"/>
</dbReference>
<evidence type="ECO:0000256" key="3">
    <source>
        <dbReference type="ARBA" id="ARBA00022989"/>
    </source>
</evidence>
<evidence type="ECO:0000256" key="1">
    <source>
        <dbReference type="ARBA" id="ARBA00004127"/>
    </source>
</evidence>
<evidence type="ECO:0000256" key="5">
    <source>
        <dbReference type="SAM" id="Phobius"/>
    </source>
</evidence>
<accession>A0A3B0YAH9</accession>
<dbReference type="GO" id="GO:0016740">
    <property type="term" value="F:transferase activity"/>
    <property type="evidence" value="ECO:0007669"/>
    <property type="project" value="UniProtKB-ARBA"/>
</dbReference>
<organism evidence="6">
    <name type="scientific">hydrothermal vent metagenome</name>
    <dbReference type="NCBI Taxonomy" id="652676"/>
    <lineage>
        <taxon>unclassified sequences</taxon>
        <taxon>metagenomes</taxon>
        <taxon>ecological metagenomes</taxon>
    </lineage>
</organism>
<evidence type="ECO:0000256" key="4">
    <source>
        <dbReference type="ARBA" id="ARBA00023136"/>
    </source>
</evidence>
<comment type="subcellular location">
    <subcellularLocation>
        <location evidence="1">Endomembrane system</location>
        <topology evidence="1">Multi-pass membrane protein</topology>
    </subcellularLocation>
</comment>
<keyword evidence="3 5" id="KW-1133">Transmembrane helix</keyword>
<dbReference type="Pfam" id="PF04191">
    <property type="entry name" value="PEMT"/>
    <property type="match status" value="1"/>
</dbReference>
<evidence type="ECO:0000256" key="2">
    <source>
        <dbReference type="ARBA" id="ARBA00022692"/>
    </source>
</evidence>
<dbReference type="Gene3D" id="1.20.120.1630">
    <property type="match status" value="1"/>
</dbReference>
<dbReference type="AlphaFoldDB" id="A0A3B0YAH9"/>